<dbReference type="HOGENOM" id="CLU_087539_3_2_9"/>
<name>U4TLU1_9LACO</name>
<dbReference type="STRING" id="1231336.L248_1897"/>
<feature type="domain" description="HTH tetR-type" evidence="3">
    <location>
        <begin position="25"/>
        <end position="85"/>
    </location>
</feature>
<evidence type="ECO:0000256" key="2">
    <source>
        <dbReference type="PROSITE-ProRule" id="PRU00335"/>
    </source>
</evidence>
<feature type="DNA-binding region" description="H-T-H motif" evidence="2">
    <location>
        <begin position="48"/>
        <end position="67"/>
    </location>
</feature>
<keyword evidence="1 2" id="KW-0238">DNA-binding</keyword>
<dbReference type="AlphaFoldDB" id="U4TLU1"/>
<accession>U4TLU1</accession>
<dbReference type="InterPro" id="IPR001647">
    <property type="entry name" value="HTH_TetR"/>
</dbReference>
<dbReference type="PANTHER" id="PTHR43479:SF16">
    <property type="entry name" value="HTH TETR-TYPE DOMAIN-CONTAINING PROTEIN"/>
    <property type="match status" value="1"/>
</dbReference>
<keyword evidence="5" id="KW-1185">Reference proteome</keyword>
<dbReference type="eggNOG" id="COG1309">
    <property type="taxonomic scope" value="Bacteria"/>
</dbReference>
<evidence type="ECO:0000313" key="4">
    <source>
        <dbReference type="EMBL" id="ERL65821.1"/>
    </source>
</evidence>
<dbReference type="OrthoDB" id="9810250at2"/>
<dbReference type="EMBL" id="KI271584">
    <property type="protein sequence ID" value="ERL65821.1"/>
    <property type="molecule type" value="Genomic_DNA"/>
</dbReference>
<gene>
    <name evidence="4" type="ORF">L248_1897</name>
</gene>
<proteinExistence type="predicted"/>
<evidence type="ECO:0000256" key="1">
    <source>
        <dbReference type="ARBA" id="ARBA00023125"/>
    </source>
</evidence>
<protein>
    <recommendedName>
        <fullName evidence="3">HTH tetR-type domain-containing protein</fullName>
    </recommendedName>
</protein>
<evidence type="ECO:0000259" key="3">
    <source>
        <dbReference type="PROSITE" id="PS50977"/>
    </source>
</evidence>
<dbReference type="InterPro" id="IPR009057">
    <property type="entry name" value="Homeodomain-like_sf"/>
</dbReference>
<reference evidence="5" key="1">
    <citation type="journal article" date="2013" name="Genome Announc.">
        <title>Whole-Genome Sequencing of Lactobacillus shenzhenensis Strain LY-73T.</title>
        <authorList>
            <person name="Lin Z."/>
            <person name="Liu Z."/>
            <person name="Yang R."/>
            <person name="Zou Y."/>
            <person name="Wan D."/>
            <person name="Chen J."/>
            <person name="Guo M."/>
            <person name="Zhao J."/>
            <person name="Fang C."/>
            <person name="Yang R."/>
            <person name="Liu F."/>
        </authorList>
    </citation>
    <scope>NUCLEOTIDE SEQUENCE [LARGE SCALE GENOMIC DNA]</scope>
    <source>
        <strain evidence="5">LY-73</strain>
    </source>
</reference>
<dbReference type="Proteomes" id="UP000030647">
    <property type="component" value="Unassembled WGS sequence"/>
</dbReference>
<dbReference type="PANTHER" id="PTHR43479">
    <property type="entry name" value="ACREF/ENVCD OPERON REPRESSOR-RELATED"/>
    <property type="match status" value="1"/>
</dbReference>
<dbReference type="PROSITE" id="PS50977">
    <property type="entry name" value="HTH_TETR_2"/>
    <property type="match status" value="1"/>
</dbReference>
<dbReference type="InterPro" id="IPR050624">
    <property type="entry name" value="HTH-type_Tx_Regulator"/>
</dbReference>
<sequence>MRYTSWREEIGLKYDLNKKRTPTAQRILDTFSGALLELLQEKSFDRITVNELCIKTGIPRATYYNYFDDKYDLLDYCWLLISEAIGIGDHDRTAQLPLNQYFDRLYDFLDRYRRRISEVVEHNPIDGTLIASFTAYLKAKAQDILGESLSGINTNVPLALLADYYGNTVLLILEWIFFNGHALSKQEAHQYMTALLTSGELIEGKTGRH</sequence>
<dbReference type="SUPFAM" id="SSF46689">
    <property type="entry name" value="Homeodomain-like"/>
    <property type="match status" value="1"/>
</dbReference>
<dbReference type="Gene3D" id="1.10.357.10">
    <property type="entry name" value="Tetracycline Repressor, domain 2"/>
    <property type="match status" value="1"/>
</dbReference>
<dbReference type="GO" id="GO:0003677">
    <property type="term" value="F:DNA binding"/>
    <property type="evidence" value="ECO:0007669"/>
    <property type="project" value="UniProtKB-UniRule"/>
</dbReference>
<organism evidence="4 5">
    <name type="scientific">Schleiferilactobacillus shenzhenensis LY-73</name>
    <dbReference type="NCBI Taxonomy" id="1231336"/>
    <lineage>
        <taxon>Bacteria</taxon>
        <taxon>Bacillati</taxon>
        <taxon>Bacillota</taxon>
        <taxon>Bacilli</taxon>
        <taxon>Lactobacillales</taxon>
        <taxon>Lactobacillaceae</taxon>
        <taxon>Schleiferilactobacillus</taxon>
    </lineage>
</organism>
<evidence type="ECO:0000313" key="5">
    <source>
        <dbReference type="Proteomes" id="UP000030647"/>
    </source>
</evidence>
<dbReference type="Pfam" id="PF00440">
    <property type="entry name" value="TetR_N"/>
    <property type="match status" value="1"/>
</dbReference>